<keyword evidence="2" id="KW-1185">Reference proteome</keyword>
<evidence type="ECO:0000313" key="1">
    <source>
        <dbReference type="EMBL" id="MFC0711748.1"/>
    </source>
</evidence>
<comment type="caution">
    <text evidence="1">The sequence shown here is derived from an EMBL/GenBank/DDBJ whole genome shotgun (WGS) entry which is preliminary data.</text>
</comment>
<name>A0ABV6SQE5_AZOPA</name>
<evidence type="ECO:0000313" key="2">
    <source>
        <dbReference type="Proteomes" id="UP001589891"/>
    </source>
</evidence>
<gene>
    <name evidence="1" type="ORF">ACFFGX_20095</name>
</gene>
<proteinExistence type="predicted"/>
<protein>
    <submittedName>
        <fullName evidence="1">Uncharacterized protein</fullName>
    </submittedName>
</protein>
<organism evidence="1 2">
    <name type="scientific">Azorhizophilus paspali</name>
    <name type="common">Azotobacter paspali</name>
    <dbReference type="NCBI Taxonomy" id="69963"/>
    <lineage>
        <taxon>Bacteria</taxon>
        <taxon>Pseudomonadati</taxon>
        <taxon>Pseudomonadota</taxon>
        <taxon>Gammaproteobacteria</taxon>
        <taxon>Pseudomonadales</taxon>
        <taxon>Pseudomonadaceae</taxon>
        <taxon>Azorhizophilus</taxon>
    </lineage>
</organism>
<reference evidence="1 2" key="1">
    <citation type="submission" date="2024-09" db="EMBL/GenBank/DDBJ databases">
        <authorList>
            <person name="Sun Q."/>
            <person name="Mori K."/>
        </authorList>
    </citation>
    <scope>NUCLEOTIDE SEQUENCE [LARGE SCALE GENOMIC DNA]</scope>
    <source>
        <strain evidence="1 2">NCAIM B.01794</strain>
    </source>
</reference>
<dbReference type="RefSeq" id="WP_376948750.1">
    <property type="nucleotide sequence ID" value="NZ_JBHLSS010000129.1"/>
</dbReference>
<dbReference type="EMBL" id="JBHLSS010000129">
    <property type="protein sequence ID" value="MFC0711748.1"/>
    <property type="molecule type" value="Genomic_DNA"/>
</dbReference>
<feature type="non-terminal residue" evidence="1">
    <location>
        <position position="179"/>
    </location>
</feature>
<sequence length="179" mass="19537">KGELAENEFRKDFTPSERVAIGEAIERELQGRNGVRHDTSAARENFPEVAGRSRDLAAKAAGFGNGKTYEQAKNYCLAWCAPSSRAIWLLNSEGPPVLHAWKSGYVPANPGRFSDLKSENPASTLIGGKGVSETEIPDAAKHPMKGRHSGFCEINLMQPCVKPWAPQDHGKTDLRKPTP</sequence>
<dbReference type="Proteomes" id="UP001589891">
    <property type="component" value="Unassembled WGS sequence"/>
</dbReference>
<accession>A0ABV6SQE5</accession>
<feature type="non-terminal residue" evidence="1">
    <location>
        <position position="1"/>
    </location>
</feature>